<proteinExistence type="inferred from homology"/>
<evidence type="ECO:0000256" key="3">
    <source>
        <dbReference type="ARBA" id="ARBA00023110"/>
    </source>
</evidence>
<dbReference type="Proteomes" id="UP000315017">
    <property type="component" value="Chromosome"/>
</dbReference>
<dbReference type="InterPro" id="IPR001179">
    <property type="entry name" value="PPIase_FKBP_dom"/>
</dbReference>
<accession>A0A517YLY2</accession>
<sequence length="241" mass="25516" precursor="true">MSRFGLLMAALAPLYFASLGIAQVPTPPGGQPAVRAPLTTVSQQASYAIGLDFGQRLSRDGAAVDLEPILRGLRDGLTGTKPELTDEQIQGAMDKFLAALRAKREEEAKGAGNKNKKDGEAYLAANLQKPGVQQTKSGLQVKSLKAGTGASPKATDTVKVHYHGMLIDGTVFDSSVERKVPAEFPVNRVIPGWTEALQLMKVGDKVQLTIPAALAYGEEGSGPIPPNSVLVFDVELLDIVK</sequence>
<dbReference type="RefSeq" id="WP_145097997.1">
    <property type="nucleotide sequence ID" value="NZ_CP036274.1"/>
</dbReference>
<keyword evidence="10" id="KW-1185">Reference proteome</keyword>
<dbReference type="PANTHER" id="PTHR43811:SF19">
    <property type="entry name" value="39 KDA FK506-BINDING NUCLEAR PROTEIN"/>
    <property type="match status" value="1"/>
</dbReference>
<dbReference type="OrthoDB" id="280278at2"/>
<evidence type="ECO:0000259" key="8">
    <source>
        <dbReference type="PROSITE" id="PS50059"/>
    </source>
</evidence>
<dbReference type="SUPFAM" id="SSF54534">
    <property type="entry name" value="FKBP-like"/>
    <property type="match status" value="1"/>
</dbReference>
<evidence type="ECO:0000256" key="4">
    <source>
        <dbReference type="ARBA" id="ARBA00023235"/>
    </source>
</evidence>
<dbReference type="FunFam" id="3.10.50.40:FF:000006">
    <property type="entry name" value="Peptidyl-prolyl cis-trans isomerase"/>
    <property type="match status" value="1"/>
</dbReference>
<evidence type="ECO:0000256" key="6">
    <source>
        <dbReference type="RuleBase" id="RU003915"/>
    </source>
</evidence>
<dbReference type="GO" id="GO:0003755">
    <property type="term" value="F:peptidyl-prolyl cis-trans isomerase activity"/>
    <property type="evidence" value="ECO:0007669"/>
    <property type="project" value="UniProtKB-UniRule"/>
</dbReference>
<keyword evidence="4 5" id="KW-0413">Isomerase</keyword>
<gene>
    <name evidence="9" type="primary">fklB</name>
    <name evidence="9" type="ORF">ETAA8_63770</name>
</gene>
<dbReference type="AlphaFoldDB" id="A0A517YLY2"/>
<dbReference type="Pfam" id="PF00254">
    <property type="entry name" value="FKBP_C"/>
    <property type="match status" value="1"/>
</dbReference>
<dbReference type="PANTHER" id="PTHR43811">
    <property type="entry name" value="FKBP-TYPE PEPTIDYL-PROLYL CIS-TRANS ISOMERASE FKPA"/>
    <property type="match status" value="1"/>
</dbReference>
<organism evidence="9 10">
    <name type="scientific">Anatilimnocola aggregata</name>
    <dbReference type="NCBI Taxonomy" id="2528021"/>
    <lineage>
        <taxon>Bacteria</taxon>
        <taxon>Pseudomonadati</taxon>
        <taxon>Planctomycetota</taxon>
        <taxon>Planctomycetia</taxon>
        <taxon>Pirellulales</taxon>
        <taxon>Pirellulaceae</taxon>
        <taxon>Anatilimnocola</taxon>
    </lineage>
</organism>
<dbReference type="Pfam" id="PF01346">
    <property type="entry name" value="FKBP_N"/>
    <property type="match status" value="1"/>
</dbReference>
<evidence type="ECO:0000256" key="7">
    <source>
        <dbReference type="SAM" id="SignalP"/>
    </source>
</evidence>
<dbReference type="InterPro" id="IPR046357">
    <property type="entry name" value="PPIase_dom_sf"/>
</dbReference>
<evidence type="ECO:0000313" key="9">
    <source>
        <dbReference type="EMBL" id="QDU31224.1"/>
    </source>
</evidence>
<evidence type="ECO:0000313" key="10">
    <source>
        <dbReference type="Proteomes" id="UP000315017"/>
    </source>
</evidence>
<evidence type="ECO:0000256" key="5">
    <source>
        <dbReference type="PROSITE-ProRule" id="PRU00277"/>
    </source>
</evidence>
<comment type="similarity">
    <text evidence="2 6">Belongs to the FKBP-type PPIase family.</text>
</comment>
<dbReference type="KEGG" id="aagg:ETAA8_63770"/>
<reference evidence="9 10" key="1">
    <citation type="submission" date="2019-02" db="EMBL/GenBank/DDBJ databases">
        <title>Deep-cultivation of Planctomycetes and their phenomic and genomic characterization uncovers novel biology.</title>
        <authorList>
            <person name="Wiegand S."/>
            <person name="Jogler M."/>
            <person name="Boedeker C."/>
            <person name="Pinto D."/>
            <person name="Vollmers J."/>
            <person name="Rivas-Marin E."/>
            <person name="Kohn T."/>
            <person name="Peeters S.H."/>
            <person name="Heuer A."/>
            <person name="Rast P."/>
            <person name="Oberbeckmann S."/>
            <person name="Bunk B."/>
            <person name="Jeske O."/>
            <person name="Meyerdierks A."/>
            <person name="Storesund J.E."/>
            <person name="Kallscheuer N."/>
            <person name="Luecker S."/>
            <person name="Lage O.M."/>
            <person name="Pohl T."/>
            <person name="Merkel B.J."/>
            <person name="Hornburger P."/>
            <person name="Mueller R.-W."/>
            <person name="Bruemmer F."/>
            <person name="Labrenz M."/>
            <person name="Spormann A.M."/>
            <person name="Op den Camp H."/>
            <person name="Overmann J."/>
            <person name="Amann R."/>
            <person name="Jetten M.S.M."/>
            <person name="Mascher T."/>
            <person name="Medema M.H."/>
            <person name="Devos D.P."/>
            <person name="Kaster A.-K."/>
            <person name="Ovreas L."/>
            <person name="Rohde M."/>
            <person name="Galperin M.Y."/>
            <person name="Jogler C."/>
        </authorList>
    </citation>
    <scope>NUCLEOTIDE SEQUENCE [LARGE SCALE GENOMIC DNA]</scope>
    <source>
        <strain evidence="9 10">ETA_A8</strain>
    </source>
</reference>
<name>A0A517YLY2_9BACT</name>
<feature type="chain" id="PRO_5021988619" description="Peptidyl-prolyl cis-trans isomerase" evidence="7">
    <location>
        <begin position="23"/>
        <end position="241"/>
    </location>
</feature>
<evidence type="ECO:0000256" key="2">
    <source>
        <dbReference type="ARBA" id="ARBA00006577"/>
    </source>
</evidence>
<dbReference type="InterPro" id="IPR000774">
    <property type="entry name" value="PPIase_FKBP_N"/>
</dbReference>
<comment type="catalytic activity">
    <reaction evidence="1 5 6">
        <text>[protein]-peptidylproline (omega=180) = [protein]-peptidylproline (omega=0)</text>
        <dbReference type="Rhea" id="RHEA:16237"/>
        <dbReference type="Rhea" id="RHEA-COMP:10747"/>
        <dbReference type="Rhea" id="RHEA-COMP:10748"/>
        <dbReference type="ChEBI" id="CHEBI:83833"/>
        <dbReference type="ChEBI" id="CHEBI:83834"/>
        <dbReference type="EC" id="5.2.1.8"/>
    </reaction>
</comment>
<feature type="signal peptide" evidence="7">
    <location>
        <begin position="1"/>
        <end position="22"/>
    </location>
</feature>
<dbReference type="Gene3D" id="1.10.287.460">
    <property type="entry name" value="Peptidyl-prolyl cis-trans isomerase, FKBP-type, N-terminal domain"/>
    <property type="match status" value="1"/>
</dbReference>
<dbReference type="PROSITE" id="PS50059">
    <property type="entry name" value="FKBP_PPIASE"/>
    <property type="match status" value="1"/>
</dbReference>
<dbReference type="EC" id="5.2.1.8" evidence="6"/>
<dbReference type="Gene3D" id="3.10.50.40">
    <property type="match status" value="1"/>
</dbReference>
<keyword evidence="3 5" id="KW-0697">Rotamase</keyword>
<dbReference type="EMBL" id="CP036274">
    <property type="protein sequence ID" value="QDU31224.1"/>
    <property type="molecule type" value="Genomic_DNA"/>
</dbReference>
<keyword evidence="7" id="KW-0732">Signal</keyword>
<protein>
    <recommendedName>
        <fullName evidence="6">Peptidyl-prolyl cis-trans isomerase</fullName>
        <ecNumber evidence="6">5.2.1.8</ecNumber>
    </recommendedName>
</protein>
<feature type="domain" description="PPIase FKBP-type" evidence="8">
    <location>
        <begin position="155"/>
        <end position="240"/>
    </location>
</feature>
<dbReference type="GO" id="GO:0006457">
    <property type="term" value="P:protein folding"/>
    <property type="evidence" value="ECO:0007669"/>
    <property type="project" value="InterPro"/>
</dbReference>
<evidence type="ECO:0000256" key="1">
    <source>
        <dbReference type="ARBA" id="ARBA00000971"/>
    </source>
</evidence>
<dbReference type="InterPro" id="IPR036944">
    <property type="entry name" value="PPIase_FKBP_N_sf"/>
</dbReference>